<evidence type="ECO:0000259" key="6">
    <source>
        <dbReference type="Pfam" id="PF04932"/>
    </source>
</evidence>
<dbReference type="Pfam" id="PF04932">
    <property type="entry name" value="Wzy_C"/>
    <property type="match status" value="1"/>
</dbReference>
<feature type="transmembrane region" description="Helical" evidence="5">
    <location>
        <begin position="60"/>
        <end position="80"/>
    </location>
</feature>
<feature type="transmembrane region" description="Helical" evidence="5">
    <location>
        <begin position="192"/>
        <end position="207"/>
    </location>
</feature>
<evidence type="ECO:0000256" key="4">
    <source>
        <dbReference type="ARBA" id="ARBA00023136"/>
    </source>
</evidence>
<comment type="caution">
    <text evidence="7">The sequence shown here is derived from an EMBL/GenBank/DDBJ whole genome shotgun (WGS) entry which is preliminary data.</text>
</comment>
<organism evidence="7">
    <name type="scientific">bioreactor metagenome</name>
    <dbReference type="NCBI Taxonomy" id="1076179"/>
    <lineage>
        <taxon>unclassified sequences</taxon>
        <taxon>metagenomes</taxon>
        <taxon>ecological metagenomes</taxon>
    </lineage>
</organism>
<keyword evidence="2 5" id="KW-0812">Transmembrane</keyword>
<dbReference type="InterPro" id="IPR051533">
    <property type="entry name" value="WaaL-like"/>
</dbReference>
<feature type="transmembrane region" description="Helical" evidence="5">
    <location>
        <begin position="302"/>
        <end position="333"/>
    </location>
</feature>
<evidence type="ECO:0000256" key="3">
    <source>
        <dbReference type="ARBA" id="ARBA00022989"/>
    </source>
</evidence>
<sequence>MDLLILFIIASLIINKINPKTKYNWNRVNNPMTYSILIWVIYCFLELFNPQSVSSQAWFTGARGMSLYFIIIFILSTLIINDYKKVKAILFIWSILTIIAFIKVYIQKNYGFDVAEKRWLYVDGGARTHIIYSGIRYFSFFNDAATFGCSMAFSFVVFIISAFGKINLKYKIYYIIVSLIALYSMFQSGTRVAMAIPFIGIATYLVLSKRIRTVLIFGGILVFMFAFFKFTNIGQGNSNIRRARTAFNPSKDASYLVRLENQNKMKTYMVDKPFGIGIGLSAGRAQKYGSYTKLSELPTDSWFVLVWIETGIVGLCLYIGLLLFILVYCAYIIMFKLKNNELRQYMMGLYGGIAGMMIAAYANEAFTQFPNGFIVYIGLAMISLSPYFDKEIEEKEQKLYNSVRERIN</sequence>
<evidence type="ECO:0000256" key="1">
    <source>
        <dbReference type="ARBA" id="ARBA00004141"/>
    </source>
</evidence>
<feature type="transmembrane region" description="Helical" evidence="5">
    <location>
        <begin position="170"/>
        <end position="186"/>
    </location>
</feature>
<feature type="domain" description="O-antigen ligase-related" evidence="6">
    <location>
        <begin position="177"/>
        <end position="319"/>
    </location>
</feature>
<proteinExistence type="predicted"/>
<feature type="transmembrane region" description="Helical" evidence="5">
    <location>
        <begin position="369"/>
        <end position="388"/>
    </location>
</feature>
<feature type="transmembrane region" description="Helical" evidence="5">
    <location>
        <begin position="214"/>
        <end position="231"/>
    </location>
</feature>
<gene>
    <name evidence="7" type="ORF">SDC9_12447</name>
</gene>
<comment type="subcellular location">
    <subcellularLocation>
        <location evidence="1">Membrane</location>
        <topology evidence="1">Multi-pass membrane protein</topology>
    </subcellularLocation>
</comment>
<protein>
    <recommendedName>
        <fullName evidence="6">O-antigen ligase-related domain-containing protein</fullName>
    </recommendedName>
</protein>
<reference evidence="7" key="1">
    <citation type="submission" date="2019-08" db="EMBL/GenBank/DDBJ databases">
        <authorList>
            <person name="Kucharzyk K."/>
            <person name="Murdoch R.W."/>
            <person name="Higgins S."/>
            <person name="Loffler F."/>
        </authorList>
    </citation>
    <scope>NUCLEOTIDE SEQUENCE</scope>
</reference>
<evidence type="ECO:0000256" key="5">
    <source>
        <dbReference type="SAM" id="Phobius"/>
    </source>
</evidence>
<dbReference type="InterPro" id="IPR007016">
    <property type="entry name" value="O-antigen_ligase-rel_domated"/>
</dbReference>
<keyword evidence="4 5" id="KW-0472">Membrane</keyword>
<feature type="transmembrane region" description="Helical" evidence="5">
    <location>
        <begin position="86"/>
        <end position="106"/>
    </location>
</feature>
<evidence type="ECO:0000313" key="7">
    <source>
        <dbReference type="EMBL" id="MPL66759.1"/>
    </source>
</evidence>
<accession>A0A644TJ90</accession>
<feature type="transmembrane region" description="Helical" evidence="5">
    <location>
        <begin position="345"/>
        <end position="363"/>
    </location>
</feature>
<dbReference type="GO" id="GO:0016020">
    <property type="term" value="C:membrane"/>
    <property type="evidence" value="ECO:0007669"/>
    <property type="project" value="UniProtKB-SubCell"/>
</dbReference>
<dbReference type="PANTHER" id="PTHR37422">
    <property type="entry name" value="TEICHURONIC ACID BIOSYNTHESIS PROTEIN TUAE"/>
    <property type="match status" value="1"/>
</dbReference>
<name>A0A644TJ90_9ZZZZ</name>
<evidence type="ECO:0000256" key="2">
    <source>
        <dbReference type="ARBA" id="ARBA00022692"/>
    </source>
</evidence>
<dbReference type="AlphaFoldDB" id="A0A644TJ90"/>
<dbReference type="EMBL" id="VSSQ01000033">
    <property type="protein sequence ID" value="MPL66759.1"/>
    <property type="molecule type" value="Genomic_DNA"/>
</dbReference>
<feature type="transmembrane region" description="Helical" evidence="5">
    <location>
        <begin position="144"/>
        <end position="163"/>
    </location>
</feature>
<dbReference type="PANTHER" id="PTHR37422:SF13">
    <property type="entry name" value="LIPOPOLYSACCHARIDE BIOSYNTHESIS PROTEIN PA4999-RELATED"/>
    <property type="match status" value="1"/>
</dbReference>
<keyword evidence="3 5" id="KW-1133">Transmembrane helix</keyword>
<feature type="transmembrane region" description="Helical" evidence="5">
    <location>
        <begin position="29"/>
        <end position="48"/>
    </location>
</feature>